<evidence type="ECO:0000313" key="2">
    <source>
        <dbReference type="Proteomes" id="UP000054342"/>
    </source>
</evidence>
<name>A0A0D2BVJ9_9EURO</name>
<accession>A0A0D2BVJ9</accession>
<dbReference type="Proteomes" id="UP000054342">
    <property type="component" value="Unassembled WGS sequence"/>
</dbReference>
<dbReference type="AlphaFoldDB" id="A0A0D2BVJ9"/>
<protein>
    <submittedName>
        <fullName evidence="1">Uncharacterized protein</fullName>
    </submittedName>
</protein>
<dbReference type="EMBL" id="KN847319">
    <property type="protein sequence ID" value="KIW56486.1"/>
    <property type="molecule type" value="Genomic_DNA"/>
</dbReference>
<dbReference type="GeneID" id="25327053"/>
<dbReference type="HOGENOM" id="CLU_1602744_0_0_1"/>
<dbReference type="RefSeq" id="XP_013317070.1">
    <property type="nucleotide sequence ID" value="XM_013461616.1"/>
</dbReference>
<gene>
    <name evidence="1" type="ORF">PV05_05145</name>
</gene>
<reference evidence="1 2" key="1">
    <citation type="submission" date="2015-01" db="EMBL/GenBank/DDBJ databases">
        <title>The Genome Sequence of Exophiala xenobiotica CBS118157.</title>
        <authorList>
            <consortium name="The Broad Institute Genomics Platform"/>
            <person name="Cuomo C."/>
            <person name="de Hoog S."/>
            <person name="Gorbushina A."/>
            <person name="Stielow B."/>
            <person name="Teixiera M."/>
            <person name="Abouelleil A."/>
            <person name="Chapman S.B."/>
            <person name="Priest M."/>
            <person name="Young S.K."/>
            <person name="Wortman J."/>
            <person name="Nusbaum C."/>
            <person name="Birren B."/>
        </authorList>
    </citation>
    <scope>NUCLEOTIDE SEQUENCE [LARGE SCALE GENOMIC DNA]</scope>
    <source>
        <strain evidence="1 2">CBS 118157</strain>
    </source>
</reference>
<proteinExistence type="predicted"/>
<evidence type="ECO:0000313" key="1">
    <source>
        <dbReference type="EMBL" id="KIW56486.1"/>
    </source>
</evidence>
<organism evidence="1 2">
    <name type="scientific">Exophiala xenobiotica</name>
    <dbReference type="NCBI Taxonomy" id="348802"/>
    <lineage>
        <taxon>Eukaryota</taxon>
        <taxon>Fungi</taxon>
        <taxon>Dikarya</taxon>
        <taxon>Ascomycota</taxon>
        <taxon>Pezizomycotina</taxon>
        <taxon>Eurotiomycetes</taxon>
        <taxon>Chaetothyriomycetidae</taxon>
        <taxon>Chaetothyriales</taxon>
        <taxon>Herpotrichiellaceae</taxon>
        <taxon>Exophiala</taxon>
    </lineage>
</organism>
<sequence>MRYDFESCSERNSIGLEEKLRATVDHIRSSILGYPLPLSFPVDIKDFVTDSGKRSFVLIRVMYGYEYVLLFAYLRVNICKSNISSQGSKKCRKRTQEEKRSLEVCIYATFYRQRVRRWIRGLADPDPCTLSGEHSHYAAVVRGDETAPIASRQPHETTLYTRFSTL</sequence>
<keyword evidence="2" id="KW-1185">Reference proteome</keyword>